<protein>
    <submittedName>
        <fullName evidence="6">Putative aspartic proteinase</fullName>
    </submittedName>
</protein>
<proteinExistence type="inferred from homology"/>
<dbReference type="OrthoDB" id="15189at2759"/>
<dbReference type="PRINTS" id="PR00792">
    <property type="entry name" value="PEPSIN"/>
</dbReference>
<dbReference type="GO" id="GO:0000324">
    <property type="term" value="C:fungal-type vacuole"/>
    <property type="evidence" value="ECO:0007669"/>
    <property type="project" value="TreeGrafter"/>
</dbReference>
<evidence type="ECO:0000256" key="1">
    <source>
        <dbReference type="ARBA" id="ARBA00007447"/>
    </source>
</evidence>
<comment type="similarity">
    <text evidence="1 4">Belongs to the peptidase A1 family.</text>
</comment>
<sequence length="203" mass="21784">METIGARNVTRPVLALAMSRDEDRSYIAFGGVPPVVTTGEYTTVPIQKLTTNSGKTDYFYYTIKLDGLRWASATRNQSVARPPDMLVDSGTTINLFPADVAAAINAAYAPPGTREDSMVWSVPCNATPPALDVIIGGVPVRTHLSSMILPETELRDGSGRCLSGIGAGPPGSYILGDTFLQEIVAVFDVAPERMEMKFALRTD</sequence>
<evidence type="ECO:0000313" key="6">
    <source>
        <dbReference type="EMBL" id="GAW27137.1"/>
    </source>
</evidence>
<keyword evidence="4" id="KW-0378">Hydrolase</keyword>
<organism evidence="6">
    <name type="scientific">Rosellinia necatrix</name>
    <name type="common">White root-rot fungus</name>
    <dbReference type="NCBI Taxonomy" id="77044"/>
    <lineage>
        <taxon>Eukaryota</taxon>
        <taxon>Fungi</taxon>
        <taxon>Dikarya</taxon>
        <taxon>Ascomycota</taxon>
        <taxon>Pezizomycotina</taxon>
        <taxon>Sordariomycetes</taxon>
        <taxon>Xylariomycetidae</taxon>
        <taxon>Xylariales</taxon>
        <taxon>Xylariaceae</taxon>
        <taxon>Rosellinia</taxon>
    </lineage>
</organism>
<accession>A0A1S8AAP3</accession>
<evidence type="ECO:0000256" key="2">
    <source>
        <dbReference type="ARBA" id="ARBA00022750"/>
    </source>
</evidence>
<keyword evidence="4" id="KW-0645">Protease</keyword>
<dbReference type="EMBL" id="DF977519">
    <property type="protein sequence ID" value="GAW27137.1"/>
    <property type="molecule type" value="Genomic_DNA"/>
</dbReference>
<dbReference type="SUPFAM" id="SSF50630">
    <property type="entry name" value="Acid proteases"/>
    <property type="match status" value="1"/>
</dbReference>
<dbReference type="Pfam" id="PF00026">
    <property type="entry name" value="Asp"/>
    <property type="match status" value="1"/>
</dbReference>
<dbReference type="PANTHER" id="PTHR47966:SF47">
    <property type="entry name" value="ENDOPEPTIDASE, PUTATIVE (AFU_ORTHOLOGUE AFUA_3G01220)-RELATED"/>
    <property type="match status" value="1"/>
</dbReference>
<dbReference type="InterPro" id="IPR001969">
    <property type="entry name" value="Aspartic_peptidase_AS"/>
</dbReference>
<dbReference type="STRING" id="77044.A0A1S8AAP3"/>
<dbReference type="PROSITE" id="PS51767">
    <property type="entry name" value="PEPTIDASE_A1"/>
    <property type="match status" value="1"/>
</dbReference>
<feature type="disulfide bond" evidence="3">
    <location>
        <begin position="124"/>
        <end position="161"/>
    </location>
</feature>
<evidence type="ECO:0000259" key="5">
    <source>
        <dbReference type="PROSITE" id="PS51767"/>
    </source>
</evidence>
<feature type="domain" description="Peptidase A1" evidence="5">
    <location>
        <begin position="1"/>
        <end position="199"/>
    </location>
</feature>
<dbReference type="AlphaFoldDB" id="A0A1S8AAP3"/>
<keyword evidence="3" id="KW-1015">Disulfide bond</keyword>
<dbReference type="InterPro" id="IPR001461">
    <property type="entry name" value="Aspartic_peptidase_A1"/>
</dbReference>
<dbReference type="Gene3D" id="2.40.70.10">
    <property type="entry name" value="Acid Proteases"/>
    <property type="match status" value="1"/>
</dbReference>
<dbReference type="PANTHER" id="PTHR47966">
    <property type="entry name" value="BETA-SITE APP-CLEAVING ENZYME, ISOFORM A-RELATED"/>
    <property type="match status" value="1"/>
</dbReference>
<keyword evidence="2 4" id="KW-0064">Aspartyl protease</keyword>
<keyword evidence="7" id="KW-1185">Reference proteome</keyword>
<dbReference type="OMA" id="VVINTHP"/>
<dbReference type="PROSITE" id="PS00141">
    <property type="entry name" value="ASP_PROTEASE"/>
    <property type="match status" value="1"/>
</dbReference>
<dbReference type="InterPro" id="IPR033121">
    <property type="entry name" value="PEPTIDASE_A1"/>
</dbReference>
<dbReference type="GO" id="GO:0004190">
    <property type="term" value="F:aspartic-type endopeptidase activity"/>
    <property type="evidence" value="ECO:0007669"/>
    <property type="project" value="UniProtKB-KW"/>
</dbReference>
<gene>
    <name evidence="6" type="ORF">SAMD00023353_7400190</name>
</gene>
<dbReference type="InterPro" id="IPR021109">
    <property type="entry name" value="Peptidase_aspartic_dom_sf"/>
</dbReference>
<name>A0A1S8AAP3_ROSNE</name>
<evidence type="ECO:0000256" key="4">
    <source>
        <dbReference type="RuleBase" id="RU000454"/>
    </source>
</evidence>
<evidence type="ECO:0000313" key="7">
    <source>
        <dbReference type="Proteomes" id="UP000054516"/>
    </source>
</evidence>
<evidence type="ECO:0000256" key="3">
    <source>
        <dbReference type="PIRSR" id="PIRSR601461-2"/>
    </source>
</evidence>
<dbReference type="Proteomes" id="UP000054516">
    <property type="component" value="Unassembled WGS sequence"/>
</dbReference>
<dbReference type="GO" id="GO:0006508">
    <property type="term" value="P:proteolysis"/>
    <property type="evidence" value="ECO:0007669"/>
    <property type="project" value="UniProtKB-KW"/>
</dbReference>
<reference evidence="6" key="1">
    <citation type="submission" date="2016-03" db="EMBL/GenBank/DDBJ databases">
        <title>Draft genome sequence of Rosellinia necatrix.</title>
        <authorList>
            <person name="Kanematsu S."/>
        </authorList>
    </citation>
    <scope>NUCLEOTIDE SEQUENCE [LARGE SCALE GENOMIC DNA]</scope>
    <source>
        <strain evidence="6">W97</strain>
    </source>
</reference>